<evidence type="ECO:0000256" key="5">
    <source>
        <dbReference type="ARBA" id="ARBA00022833"/>
    </source>
</evidence>
<reference evidence="9 10" key="1">
    <citation type="submission" date="2022-03" db="EMBL/GenBank/DDBJ databases">
        <authorList>
            <person name="Macdonald S."/>
            <person name="Ahmed S."/>
            <person name="Newling K."/>
        </authorList>
    </citation>
    <scope>NUCLEOTIDE SEQUENCE [LARGE SCALE GENOMIC DNA]</scope>
</reference>
<gene>
    <name evidence="9" type="ORF">ERUC_LOCUS39877</name>
</gene>
<evidence type="ECO:0000256" key="1">
    <source>
        <dbReference type="ARBA" id="ARBA00022614"/>
    </source>
</evidence>
<dbReference type="PROSITE" id="PS51800">
    <property type="entry name" value="ZF_CHHC_U11_48K"/>
    <property type="match status" value="1"/>
</dbReference>
<feature type="compositionally biased region" description="Low complexity" evidence="7">
    <location>
        <begin position="8"/>
        <end position="17"/>
    </location>
</feature>
<comment type="caution">
    <text evidence="9">The sequence shown here is derived from an EMBL/GenBank/DDBJ whole genome shotgun (WGS) entry which is preliminary data.</text>
</comment>
<dbReference type="Pfam" id="PF05253">
    <property type="entry name" value="zf-U11-48K"/>
    <property type="match status" value="1"/>
</dbReference>
<name>A0ABC8LUF9_ERUVS</name>
<sequence>MDRPPSFPNYLNPNPNFFHPPPPPPIRDLSATLSSLQSLLSESQRTLASLSQNLSSLLHKDGFVQCPFDPNHQMPPEALFLHSLHCHNPLDLTPFLESFSSYRNTLELPIKPELNNVDDLCFSLDDVTDFGNNFFYNDCPAVVNFSEFNSKTRRFTLPSVLLLSVECSDGEQQICVTNDNMDFGSGKMIEIGHYQGTETIRGIDFDLSEDRGELIIDERAFEGMSRLQFLRFQKRGLYYNTTILLPQGLKFRARKLRFLEWDQFPLTCFPREFQPRRLVKLMMEHSKLEKLWEGTIA</sequence>
<keyword evidence="6" id="KW-0175">Coiled coil</keyword>
<feature type="coiled-coil region" evidence="6">
    <location>
        <begin position="33"/>
        <end position="60"/>
    </location>
</feature>
<keyword evidence="2" id="KW-0479">Metal-binding</keyword>
<keyword evidence="1" id="KW-0433">Leucine-rich repeat</keyword>
<keyword evidence="10" id="KW-1185">Reference proteome</keyword>
<evidence type="ECO:0000256" key="4">
    <source>
        <dbReference type="ARBA" id="ARBA00022771"/>
    </source>
</evidence>
<evidence type="ECO:0000256" key="2">
    <source>
        <dbReference type="ARBA" id="ARBA00022723"/>
    </source>
</evidence>
<accession>A0ABC8LUF9</accession>
<organism evidence="9 10">
    <name type="scientific">Eruca vesicaria subsp. sativa</name>
    <name type="common">Garden rocket</name>
    <name type="synonym">Eruca sativa</name>
    <dbReference type="NCBI Taxonomy" id="29727"/>
    <lineage>
        <taxon>Eukaryota</taxon>
        <taxon>Viridiplantae</taxon>
        <taxon>Streptophyta</taxon>
        <taxon>Embryophyta</taxon>
        <taxon>Tracheophyta</taxon>
        <taxon>Spermatophyta</taxon>
        <taxon>Magnoliopsida</taxon>
        <taxon>eudicotyledons</taxon>
        <taxon>Gunneridae</taxon>
        <taxon>Pentapetalae</taxon>
        <taxon>rosids</taxon>
        <taxon>malvids</taxon>
        <taxon>Brassicales</taxon>
        <taxon>Brassicaceae</taxon>
        <taxon>Brassiceae</taxon>
        <taxon>Eruca</taxon>
    </lineage>
</organism>
<evidence type="ECO:0000259" key="8">
    <source>
        <dbReference type="PROSITE" id="PS51800"/>
    </source>
</evidence>
<keyword evidence="5" id="KW-0862">Zinc</keyword>
<proteinExistence type="predicted"/>
<evidence type="ECO:0000313" key="10">
    <source>
        <dbReference type="Proteomes" id="UP001642260"/>
    </source>
</evidence>
<feature type="domain" description="CHHC U11-48K-type" evidence="8">
    <location>
        <begin position="63"/>
        <end position="90"/>
    </location>
</feature>
<keyword evidence="3" id="KW-0677">Repeat</keyword>
<evidence type="ECO:0000256" key="6">
    <source>
        <dbReference type="SAM" id="Coils"/>
    </source>
</evidence>
<dbReference type="Pfam" id="PF07725">
    <property type="entry name" value="LRR_3"/>
    <property type="match status" value="1"/>
</dbReference>
<evidence type="ECO:0000256" key="3">
    <source>
        <dbReference type="ARBA" id="ARBA00022737"/>
    </source>
</evidence>
<feature type="region of interest" description="Disordered" evidence="7">
    <location>
        <begin position="1"/>
        <end position="24"/>
    </location>
</feature>
<keyword evidence="4" id="KW-0863">Zinc-finger</keyword>
<evidence type="ECO:0000256" key="7">
    <source>
        <dbReference type="SAM" id="MobiDB-lite"/>
    </source>
</evidence>
<protein>
    <recommendedName>
        <fullName evidence="8">CHHC U11-48K-type domain-containing protein</fullName>
    </recommendedName>
</protein>
<dbReference type="InterPro" id="IPR011713">
    <property type="entry name" value="Leu-rich_rpt_3"/>
</dbReference>
<evidence type="ECO:0000313" key="9">
    <source>
        <dbReference type="EMBL" id="CAH8387394.1"/>
    </source>
</evidence>
<dbReference type="Proteomes" id="UP001642260">
    <property type="component" value="Unassembled WGS sequence"/>
</dbReference>
<dbReference type="AlphaFoldDB" id="A0ABC8LUF9"/>
<dbReference type="EMBL" id="CAKOAT010742932">
    <property type="protein sequence ID" value="CAH8387394.1"/>
    <property type="molecule type" value="Genomic_DNA"/>
</dbReference>
<dbReference type="InterPro" id="IPR022776">
    <property type="entry name" value="TRM13/UPF0224_CHHC_Znf_dom"/>
</dbReference>
<dbReference type="GO" id="GO:0008270">
    <property type="term" value="F:zinc ion binding"/>
    <property type="evidence" value="ECO:0007669"/>
    <property type="project" value="UniProtKB-KW"/>
</dbReference>